<feature type="transmembrane region" description="Helical" evidence="7">
    <location>
        <begin position="64"/>
        <end position="86"/>
    </location>
</feature>
<feature type="transmembrane region" description="Helical" evidence="7">
    <location>
        <begin position="98"/>
        <end position="120"/>
    </location>
</feature>
<evidence type="ECO:0000256" key="4">
    <source>
        <dbReference type="ARBA" id="ARBA00022692"/>
    </source>
</evidence>
<dbReference type="InterPro" id="IPR036837">
    <property type="entry name" value="Cation_efflux_CTD_sf"/>
</dbReference>
<keyword evidence="4 7" id="KW-0812">Transmembrane</keyword>
<dbReference type="InterPro" id="IPR002524">
    <property type="entry name" value="Cation_efflux"/>
</dbReference>
<protein>
    <submittedName>
        <fullName evidence="10">Uncharacterized protein</fullName>
    </submittedName>
</protein>
<keyword evidence="3" id="KW-0813">Transport</keyword>
<evidence type="ECO:0000256" key="5">
    <source>
        <dbReference type="ARBA" id="ARBA00022989"/>
    </source>
</evidence>
<feature type="domain" description="Cation efflux protein transmembrane" evidence="8">
    <location>
        <begin position="3"/>
        <end position="189"/>
    </location>
</feature>
<feature type="domain" description="Cation efflux protein cytoplasmic" evidence="9">
    <location>
        <begin position="193"/>
        <end position="270"/>
    </location>
</feature>
<dbReference type="Pfam" id="PF01545">
    <property type="entry name" value="Cation_efflux"/>
    <property type="match status" value="1"/>
</dbReference>
<accession>A0A0F8WIJ7</accession>
<evidence type="ECO:0000256" key="1">
    <source>
        <dbReference type="ARBA" id="ARBA00004141"/>
    </source>
</evidence>
<dbReference type="Gene3D" id="1.20.1510.10">
    <property type="entry name" value="Cation efflux protein transmembrane domain"/>
    <property type="match status" value="1"/>
</dbReference>
<dbReference type="EMBL" id="LAZR01069270">
    <property type="protein sequence ID" value="KKK48040.1"/>
    <property type="molecule type" value="Genomic_DNA"/>
</dbReference>
<dbReference type="FunFam" id="1.20.1510.10:FF:000006">
    <property type="entry name" value="Divalent cation efflux transporter"/>
    <property type="match status" value="1"/>
</dbReference>
<dbReference type="Pfam" id="PF16916">
    <property type="entry name" value="ZT_dimer"/>
    <property type="match status" value="1"/>
</dbReference>
<dbReference type="PANTHER" id="PTHR43840">
    <property type="entry name" value="MITOCHONDRIAL METAL TRANSPORTER 1-RELATED"/>
    <property type="match status" value="1"/>
</dbReference>
<feature type="non-terminal residue" evidence="10">
    <location>
        <position position="1"/>
    </location>
</feature>
<comment type="subcellular location">
    <subcellularLocation>
        <location evidence="1">Membrane</location>
        <topology evidence="1">Multi-pass membrane protein</topology>
    </subcellularLocation>
</comment>
<organism evidence="10">
    <name type="scientific">marine sediment metagenome</name>
    <dbReference type="NCBI Taxonomy" id="412755"/>
    <lineage>
        <taxon>unclassified sequences</taxon>
        <taxon>metagenomes</taxon>
        <taxon>ecological metagenomes</taxon>
    </lineage>
</organism>
<name>A0A0F8WIJ7_9ZZZZ</name>
<sequence length="272" mass="28773">GVTVCLLALKLILGIISGSIAVLSDAIDSATDVVGGTAALVSIRVAAWPADQDHPYGHGRAESIATGVISIVIAMAGLLIVGRTVYSIIVGDTVVPTLIALVAALVPIVIKEILYHYVAYQARKFKSSLLMASAADHRKDAITSVATLAGIAGARMGYPLLDPLAAGLVSLAIFKLAYDTATRATRELMDRIPEDTTMRDIKKIVLECEGVEHAYVRARSLGPNIFMEIKIDIDPELTVSEGHGIAKSVKSKIIAEVEGTADVLVHVNPHYD</sequence>
<dbReference type="GO" id="GO:0008324">
    <property type="term" value="F:monoatomic cation transmembrane transporter activity"/>
    <property type="evidence" value="ECO:0007669"/>
    <property type="project" value="InterPro"/>
</dbReference>
<evidence type="ECO:0000256" key="7">
    <source>
        <dbReference type="SAM" id="Phobius"/>
    </source>
</evidence>
<dbReference type="NCBIfam" id="TIGR01297">
    <property type="entry name" value="CDF"/>
    <property type="match status" value="1"/>
</dbReference>
<comment type="similarity">
    <text evidence="2">Belongs to the cation diffusion facilitator (CDF) transporter (TC 2.A.4) family.</text>
</comment>
<keyword evidence="5 7" id="KW-1133">Transmembrane helix</keyword>
<dbReference type="InterPro" id="IPR050291">
    <property type="entry name" value="CDF_Transporter"/>
</dbReference>
<evidence type="ECO:0000256" key="2">
    <source>
        <dbReference type="ARBA" id="ARBA00008114"/>
    </source>
</evidence>
<dbReference type="InterPro" id="IPR027470">
    <property type="entry name" value="Cation_efflux_CTD"/>
</dbReference>
<dbReference type="PANTHER" id="PTHR43840:SF15">
    <property type="entry name" value="MITOCHONDRIAL METAL TRANSPORTER 1-RELATED"/>
    <property type="match status" value="1"/>
</dbReference>
<dbReference type="AlphaFoldDB" id="A0A0F8WIJ7"/>
<proteinExistence type="inferred from homology"/>
<dbReference type="InterPro" id="IPR027469">
    <property type="entry name" value="Cation_efflux_TMD_sf"/>
</dbReference>
<dbReference type="GO" id="GO:0016020">
    <property type="term" value="C:membrane"/>
    <property type="evidence" value="ECO:0007669"/>
    <property type="project" value="UniProtKB-SubCell"/>
</dbReference>
<reference evidence="10" key="1">
    <citation type="journal article" date="2015" name="Nature">
        <title>Complex archaea that bridge the gap between prokaryotes and eukaryotes.</title>
        <authorList>
            <person name="Spang A."/>
            <person name="Saw J.H."/>
            <person name="Jorgensen S.L."/>
            <person name="Zaremba-Niedzwiedzka K."/>
            <person name="Martijn J."/>
            <person name="Lind A.E."/>
            <person name="van Eijk R."/>
            <person name="Schleper C."/>
            <person name="Guy L."/>
            <person name="Ettema T.J."/>
        </authorList>
    </citation>
    <scope>NUCLEOTIDE SEQUENCE</scope>
</reference>
<evidence type="ECO:0000256" key="3">
    <source>
        <dbReference type="ARBA" id="ARBA00022448"/>
    </source>
</evidence>
<evidence type="ECO:0000259" key="8">
    <source>
        <dbReference type="Pfam" id="PF01545"/>
    </source>
</evidence>
<keyword evidence="6 7" id="KW-0472">Membrane</keyword>
<gene>
    <name evidence="10" type="ORF">LCGC14_3149140</name>
</gene>
<evidence type="ECO:0000256" key="6">
    <source>
        <dbReference type="ARBA" id="ARBA00023136"/>
    </source>
</evidence>
<comment type="caution">
    <text evidence="10">The sequence shown here is derived from an EMBL/GenBank/DDBJ whole genome shotgun (WGS) entry which is preliminary data.</text>
</comment>
<evidence type="ECO:0000313" key="10">
    <source>
        <dbReference type="EMBL" id="KKK48040.1"/>
    </source>
</evidence>
<dbReference type="SUPFAM" id="SSF161111">
    <property type="entry name" value="Cation efflux protein transmembrane domain-like"/>
    <property type="match status" value="1"/>
</dbReference>
<dbReference type="SUPFAM" id="SSF160240">
    <property type="entry name" value="Cation efflux protein cytoplasmic domain-like"/>
    <property type="match status" value="1"/>
</dbReference>
<evidence type="ECO:0000259" key="9">
    <source>
        <dbReference type="Pfam" id="PF16916"/>
    </source>
</evidence>
<dbReference type="Gene3D" id="3.30.70.1350">
    <property type="entry name" value="Cation efflux protein, cytoplasmic domain"/>
    <property type="match status" value="1"/>
</dbReference>
<dbReference type="InterPro" id="IPR058533">
    <property type="entry name" value="Cation_efflux_TM"/>
</dbReference>